<evidence type="ECO:0000313" key="3">
    <source>
        <dbReference type="EMBL" id="AUN98911.1"/>
    </source>
</evidence>
<dbReference type="SMART" id="SM00028">
    <property type="entry name" value="TPR"/>
    <property type="match status" value="3"/>
</dbReference>
<dbReference type="OrthoDB" id="5288460at2"/>
<dbReference type="Proteomes" id="UP000235584">
    <property type="component" value="Chromosome"/>
</dbReference>
<dbReference type="RefSeq" id="WP_102244202.1">
    <property type="nucleotide sequence ID" value="NZ_CP025704.1"/>
</dbReference>
<dbReference type="InterPro" id="IPR001789">
    <property type="entry name" value="Sig_transdc_resp-reg_receiver"/>
</dbReference>
<evidence type="ECO:0000256" key="1">
    <source>
        <dbReference type="PROSITE-ProRule" id="PRU00169"/>
    </source>
</evidence>
<comment type="caution">
    <text evidence="1">Lacks conserved residue(s) required for the propagation of feature annotation.</text>
</comment>
<dbReference type="PROSITE" id="PS50005">
    <property type="entry name" value="TPR"/>
    <property type="match status" value="1"/>
</dbReference>
<keyword evidence="4" id="KW-1185">Reference proteome</keyword>
<name>A0A2K9NTR4_BACTC</name>
<proteinExistence type="predicted"/>
<dbReference type="PROSITE" id="PS50110">
    <property type="entry name" value="RESPONSE_REGULATORY"/>
    <property type="match status" value="1"/>
</dbReference>
<evidence type="ECO:0000256" key="2">
    <source>
        <dbReference type="PROSITE-ProRule" id="PRU00339"/>
    </source>
</evidence>
<feature type="repeat" description="TPR" evidence="2">
    <location>
        <begin position="186"/>
        <end position="219"/>
    </location>
</feature>
<dbReference type="InterPro" id="IPR011006">
    <property type="entry name" value="CheY-like_superfamily"/>
</dbReference>
<protein>
    <submittedName>
        <fullName evidence="3">Uncharacterized protein</fullName>
    </submittedName>
</protein>
<gene>
    <name evidence="3" type="ORF">C0V70_12525</name>
</gene>
<dbReference type="InterPro" id="IPR011990">
    <property type="entry name" value="TPR-like_helical_dom_sf"/>
</dbReference>
<reference evidence="3 4" key="1">
    <citation type="submission" date="2018-01" db="EMBL/GenBank/DDBJ databases">
        <title>Complete genome sequence of Bacteriovorax stolpii DSM12778.</title>
        <authorList>
            <person name="Tang B."/>
            <person name="Chang J."/>
        </authorList>
    </citation>
    <scope>NUCLEOTIDE SEQUENCE [LARGE SCALE GENOMIC DNA]</scope>
    <source>
        <strain evidence="3 4">DSM 12778</strain>
    </source>
</reference>
<dbReference type="GO" id="GO:0000160">
    <property type="term" value="P:phosphorelay signal transduction system"/>
    <property type="evidence" value="ECO:0007669"/>
    <property type="project" value="InterPro"/>
</dbReference>
<dbReference type="Gene3D" id="3.40.50.2300">
    <property type="match status" value="1"/>
</dbReference>
<dbReference type="SUPFAM" id="SSF48452">
    <property type="entry name" value="TPR-like"/>
    <property type="match status" value="1"/>
</dbReference>
<dbReference type="AlphaFoldDB" id="A0A2K9NTR4"/>
<organism evidence="3 4">
    <name type="scientific">Bacteriovorax stolpii</name>
    <name type="common">Bdellovibrio stolpii</name>
    <dbReference type="NCBI Taxonomy" id="960"/>
    <lineage>
        <taxon>Bacteria</taxon>
        <taxon>Pseudomonadati</taxon>
        <taxon>Bdellovibrionota</taxon>
        <taxon>Bacteriovoracia</taxon>
        <taxon>Bacteriovoracales</taxon>
        <taxon>Bacteriovoracaceae</taxon>
        <taxon>Bacteriovorax</taxon>
    </lineage>
</organism>
<accession>A0A2K9NTR4</accession>
<keyword evidence="2" id="KW-0802">TPR repeat</keyword>
<dbReference type="Gene3D" id="1.25.40.10">
    <property type="entry name" value="Tetratricopeptide repeat domain"/>
    <property type="match status" value="2"/>
</dbReference>
<evidence type="ECO:0000313" key="4">
    <source>
        <dbReference type="Proteomes" id="UP000235584"/>
    </source>
</evidence>
<sequence>MSNYFDPTAKENMATLEFFETKIWLVVDPSSSTRSSVKKTLTQLGSKSSNIFDTDNLNEARNIIAERKPHFIIGNKTLSQGSTIELFGAHMKIMPNRADAGFFVITEENSLSEAAIALDYDMDGLISIPFTGQTIINTILAGVKHKLAPSLYLKRLYLAQELLIKEDLDFAQANFEEALALNQHPYEAYYYLAEIYKQRSLFNEAISAYEQAFFHNPQHYKTLRDMSALYYQMKDFKKAYESNVQMAQSYPILPERIPELVRLSIINQKYADIINYLRVFDALKSPSVDIQNSLAAGLAVLGKYFFSLGETDNAIDTLKRAFHYSNGKYEVLRSIARTFQEMNKSEIMLEAFESIDLAQWPDNAEVIYFNTLHLVSSDHQSVINYGEKLLKRKIMDPSIYRGIIERGTKMKRKLGVIEGQVFEAIRHFPSHKEEFEALLEEAKTALV</sequence>
<dbReference type="InterPro" id="IPR019734">
    <property type="entry name" value="TPR_rpt"/>
</dbReference>
<dbReference type="KEGG" id="bsto:C0V70_12525"/>
<dbReference type="SUPFAM" id="SSF52172">
    <property type="entry name" value="CheY-like"/>
    <property type="match status" value="1"/>
</dbReference>
<dbReference type="EMBL" id="CP025704">
    <property type="protein sequence ID" value="AUN98911.1"/>
    <property type="molecule type" value="Genomic_DNA"/>
</dbReference>